<dbReference type="Proteomes" id="UP001262410">
    <property type="component" value="Unassembled WGS sequence"/>
</dbReference>
<comment type="caution">
    <text evidence="2">The sequence shown here is derived from an EMBL/GenBank/DDBJ whole genome shotgun (WGS) entry which is preliminary data.</text>
</comment>
<name>A0ABU1K178_9PROT</name>
<accession>A0ABU1K178</accession>
<proteinExistence type="predicted"/>
<organism evidence="2 3">
    <name type="scientific">Inquilinus ginsengisoli</name>
    <dbReference type="NCBI Taxonomy" id="363840"/>
    <lineage>
        <taxon>Bacteria</taxon>
        <taxon>Pseudomonadati</taxon>
        <taxon>Pseudomonadota</taxon>
        <taxon>Alphaproteobacteria</taxon>
        <taxon>Rhodospirillales</taxon>
        <taxon>Rhodospirillaceae</taxon>
        <taxon>Inquilinus</taxon>
    </lineage>
</organism>
<evidence type="ECO:0000259" key="1">
    <source>
        <dbReference type="Pfam" id="PF00246"/>
    </source>
</evidence>
<feature type="domain" description="Peptidase M14" evidence="1">
    <location>
        <begin position="337"/>
        <end position="393"/>
    </location>
</feature>
<dbReference type="Pfam" id="PF00246">
    <property type="entry name" value="Peptidase_M14"/>
    <property type="match status" value="1"/>
</dbReference>
<keyword evidence="3" id="KW-1185">Reference proteome</keyword>
<dbReference type="SUPFAM" id="SSF53187">
    <property type="entry name" value="Zn-dependent exopeptidases"/>
    <property type="match status" value="1"/>
</dbReference>
<sequence length="580" mass="63637">MTVLLDRAVPRSLDAIVRDLSQDHRGALVEAWLFEGEAARREAETALAAAGVSARLRSAYKPLLHAFLEEIDTSGLAAVTIRHPVHPAAAPHRFTLEAYPLAPLLEGVDLRFEPGDAELSYRATLSYRDGRTLETAIFAPNHLAMDHLDTATLSPTGWLRVTGRPGGLPDLDQRIETEVEALFRAVVDMVRAHPWGAQEPYFERLSIVVETPALERELPFHEEAVSLHEALHEDLYFSLLELFQRQSGRPVGDRGLQPGQIVPEIRAAAGEPRVRVEAVPFGDLADEAGAWAPQPLDGAAAPISIEQAHRELAALGGEPILARSRQGRAVPGIIRPGSRPAVLVTGGQHANETTGPVGALRAAQRLLQEPAVHLALIPLENPDGYALHERLCRDNPRHMHHAARYTAMGDDLEYRTGEGLYERAARQEAVERTGAQLHVNLHGYPAHEWTRPFTGYLPRGFAMWTIPKGFFLILRHHPDWAEPGMALIQAVTRRLARIAPLLELNRMQLAAYGAHAGAGPFTVVNGIPCMIGPDERSRVPLTLITEYPDETIYGDRFALGHTVQMETVLAAVEHHAGLIA</sequence>
<dbReference type="InterPro" id="IPR000834">
    <property type="entry name" value="Peptidase_M14"/>
</dbReference>
<dbReference type="RefSeq" id="WP_309801443.1">
    <property type="nucleotide sequence ID" value="NZ_JAVDPW010000015.1"/>
</dbReference>
<protein>
    <recommendedName>
        <fullName evidence="1">Peptidase M14 domain-containing protein</fullName>
    </recommendedName>
</protein>
<evidence type="ECO:0000313" key="3">
    <source>
        <dbReference type="Proteomes" id="UP001262410"/>
    </source>
</evidence>
<dbReference type="EMBL" id="JAVDPW010000015">
    <property type="protein sequence ID" value="MDR6294029.1"/>
    <property type="molecule type" value="Genomic_DNA"/>
</dbReference>
<gene>
    <name evidence="2" type="ORF">E9232_006583</name>
</gene>
<evidence type="ECO:0000313" key="2">
    <source>
        <dbReference type="EMBL" id="MDR6294029.1"/>
    </source>
</evidence>
<dbReference type="Gene3D" id="3.40.630.10">
    <property type="entry name" value="Zn peptidases"/>
    <property type="match status" value="1"/>
</dbReference>
<reference evidence="2 3" key="1">
    <citation type="submission" date="2023-07" db="EMBL/GenBank/DDBJ databases">
        <title>Sorghum-associated microbial communities from plants grown in Nebraska, USA.</title>
        <authorList>
            <person name="Schachtman D."/>
        </authorList>
    </citation>
    <scope>NUCLEOTIDE SEQUENCE [LARGE SCALE GENOMIC DNA]</scope>
    <source>
        <strain evidence="2 3">584</strain>
    </source>
</reference>